<comment type="caution">
    <text evidence="1">The sequence shown here is derived from an EMBL/GenBank/DDBJ whole genome shotgun (WGS) entry which is preliminary data.</text>
</comment>
<protein>
    <submittedName>
        <fullName evidence="1">Uncharacterized protein</fullName>
    </submittedName>
</protein>
<reference evidence="1 2" key="1">
    <citation type="journal article" date="2014" name="Int. J. Syst. Evol. Microbiol.">
        <title>Arthrobacter pityocampae sp. nov., isolated from Thaumetopoea pityocampa (Lep., Thaumetopoeidae).</title>
        <authorList>
            <person name="Ince I.A."/>
            <person name="Demirbag Z."/>
            <person name="Kati H."/>
        </authorList>
    </citation>
    <scope>NUCLEOTIDE SEQUENCE [LARGE SCALE GENOMIC DNA]</scope>
    <source>
        <strain evidence="1 2">Tp2</strain>
    </source>
</reference>
<evidence type="ECO:0000313" key="2">
    <source>
        <dbReference type="Proteomes" id="UP000239297"/>
    </source>
</evidence>
<dbReference type="OrthoDB" id="885299at2"/>
<gene>
    <name evidence="1" type="ORF">C4K88_13370</name>
</gene>
<sequence>MTDEGIDMTENTSGVNAGEAHTIRDWTDLAEEMWAYLTGRGAAINYTLENMTIEVPRDIGPDAPRATWKFNGTLRITTSDNASGGSDPHTS</sequence>
<dbReference type="Proteomes" id="UP000239297">
    <property type="component" value="Unassembled WGS sequence"/>
</dbReference>
<dbReference type="EMBL" id="PRKW01000005">
    <property type="protein sequence ID" value="PPB48702.1"/>
    <property type="molecule type" value="Genomic_DNA"/>
</dbReference>
<evidence type="ECO:0000313" key="1">
    <source>
        <dbReference type="EMBL" id="PPB48702.1"/>
    </source>
</evidence>
<organism evidence="1 2">
    <name type="scientific">Arthrobacter pityocampae</name>
    <dbReference type="NCBI Taxonomy" id="547334"/>
    <lineage>
        <taxon>Bacteria</taxon>
        <taxon>Bacillati</taxon>
        <taxon>Actinomycetota</taxon>
        <taxon>Actinomycetes</taxon>
        <taxon>Micrococcales</taxon>
        <taxon>Micrococcaceae</taxon>
        <taxon>Arthrobacter</taxon>
    </lineage>
</organism>
<dbReference type="AlphaFoldDB" id="A0A2S5IVU3"/>
<accession>A0A2S5IVU3</accession>
<proteinExistence type="predicted"/>
<name>A0A2S5IVU3_9MICC</name>
<keyword evidence="2" id="KW-1185">Reference proteome</keyword>